<organism evidence="1 2">
    <name type="scientific">Rhizopus stolonifer</name>
    <name type="common">Rhizopus nigricans</name>
    <dbReference type="NCBI Taxonomy" id="4846"/>
    <lineage>
        <taxon>Eukaryota</taxon>
        <taxon>Fungi</taxon>
        <taxon>Fungi incertae sedis</taxon>
        <taxon>Mucoromycota</taxon>
        <taxon>Mucoromycotina</taxon>
        <taxon>Mucoromycetes</taxon>
        <taxon>Mucorales</taxon>
        <taxon>Mucorineae</taxon>
        <taxon>Rhizopodaceae</taxon>
        <taxon>Rhizopus</taxon>
    </lineage>
</organism>
<evidence type="ECO:0000313" key="1">
    <source>
        <dbReference type="EMBL" id="RCI06206.1"/>
    </source>
</evidence>
<keyword evidence="2" id="KW-1185">Reference proteome</keyword>
<dbReference type="EMBL" id="PJQM01000205">
    <property type="protein sequence ID" value="RCI06206.1"/>
    <property type="molecule type" value="Genomic_DNA"/>
</dbReference>
<reference evidence="1 2" key="1">
    <citation type="journal article" date="2018" name="G3 (Bethesda)">
        <title>Phylogenetic and Phylogenomic Definition of Rhizopus Species.</title>
        <authorList>
            <person name="Gryganskyi A.P."/>
            <person name="Golan J."/>
            <person name="Dolatabadi S."/>
            <person name="Mondo S."/>
            <person name="Robb S."/>
            <person name="Idnurm A."/>
            <person name="Muszewska A."/>
            <person name="Steczkiewicz K."/>
            <person name="Masonjones S."/>
            <person name="Liao H.L."/>
            <person name="Gajdeczka M.T."/>
            <person name="Anike F."/>
            <person name="Vuek A."/>
            <person name="Anishchenko I.M."/>
            <person name="Voigt K."/>
            <person name="de Hoog G.S."/>
            <person name="Smith M.E."/>
            <person name="Heitman J."/>
            <person name="Vilgalys R."/>
            <person name="Stajich J.E."/>
        </authorList>
    </citation>
    <scope>NUCLEOTIDE SEQUENCE [LARGE SCALE GENOMIC DNA]</scope>
    <source>
        <strain evidence="1 2">LSU 92-RS-03</strain>
    </source>
</reference>
<evidence type="ECO:0000313" key="2">
    <source>
        <dbReference type="Proteomes" id="UP000253551"/>
    </source>
</evidence>
<dbReference type="AlphaFoldDB" id="A0A367KVH9"/>
<name>A0A367KVH9_RHIST</name>
<comment type="caution">
    <text evidence="1">The sequence shown here is derived from an EMBL/GenBank/DDBJ whole genome shotgun (WGS) entry which is preliminary data.</text>
</comment>
<sequence>MLNRSNRNNADSLFDLGNNSLVSIKETTKHYSRFAGFVLKNNATDVDLGDLYEDCDQDFDEESNTDMREALDYVANMVTERDTENNSQIPDLE</sequence>
<dbReference type="Proteomes" id="UP000253551">
    <property type="component" value="Unassembled WGS sequence"/>
</dbReference>
<protein>
    <submittedName>
        <fullName evidence="1">Uncharacterized protein</fullName>
    </submittedName>
</protein>
<accession>A0A367KVH9</accession>
<gene>
    <name evidence="1" type="ORF">CU098_007413</name>
</gene>
<proteinExistence type="predicted"/>